<keyword evidence="6" id="KW-0448">Lipopolysaccharide biosynthesis</keyword>
<evidence type="ECO:0000256" key="3">
    <source>
        <dbReference type="ARBA" id="ARBA00022679"/>
    </source>
</evidence>
<feature type="active site" description="Proton acceptor" evidence="4">
    <location>
        <position position="79"/>
    </location>
</feature>
<dbReference type="GO" id="GO:0043842">
    <property type="term" value="F:Kdo transferase activity"/>
    <property type="evidence" value="ECO:0007669"/>
    <property type="project" value="UniProtKB-EC"/>
</dbReference>
<feature type="site" description="Transition state stabilizer" evidence="5">
    <location>
        <position position="146"/>
    </location>
</feature>
<dbReference type="GO" id="GO:0005886">
    <property type="term" value="C:plasma membrane"/>
    <property type="evidence" value="ECO:0007669"/>
    <property type="project" value="UniProtKB-SubCell"/>
</dbReference>
<keyword evidence="2" id="KW-0997">Cell inner membrane</keyword>
<evidence type="ECO:0000259" key="8">
    <source>
        <dbReference type="Pfam" id="PF04413"/>
    </source>
</evidence>
<dbReference type="Gene3D" id="3.40.50.11720">
    <property type="entry name" value="3-Deoxy-D-manno-octulosonic-acid transferase, N-terminal domain"/>
    <property type="match status" value="1"/>
</dbReference>
<keyword evidence="6" id="KW-0812">Transmembrane</keyword>
<evidence type="ECO:0000256" key="1">
    <source>
        <dbReference type="ARBA" id="ARBA00004196"/>
    </source>
</evidence>
<dbReference type="InterPro" id="IPR038107">
    <property type="entry name" value="Glycos_transf_N_sf"/>
</dbReference>
<feature type="domain" description="3-deoxy-D-manno-octulosonic-acid transferase N-terminal" evidence="8">
    <location>
        <begin position="52"/>
        <end position="227"/>
    </location>
</feature>
<evidence type="ECO:0000256" key="6">
    <source>
        <dbReference type="RuleBase" id="RU365103"/>
    </source>
</evidence>
<reference evidence="9" key="1">
    <citation type="submission" date="2019-08" db="EMBL/GenBank/DDBJ databases">
        <title>Genomic characterization of a novel candidate phylum (ARYD3) from a high temperature, high salinity tertiary oil reservoir in north central Oklahoma, USA.</title>
        <authorList>
            <person name="Youssef N.H."/>
            <person name="Yadav A."/>
            <person name="Elshahed M.S."/>
        </authorList>
    </citation>
    <scope>NUCLEOTIDE SEQUENCE [LARGE SCALE GENOMIC DNA]</scope>
    <source>
        <strain evidence="9">ARYD3</strain>
    </source>
</reference>
<feature type="transmembrane region" description="Helical" evidence="6">
    <location>
        <begin position="21"/>
        <end position="40"/>
    </location>
</feature>
<accession>A0A5D0MK95</accession>
<name>A0A5D0MK95_9BACT</name>
<feature type="domain" description="Glycosyl transferase family 1" evidence="7">
    <location>
        <begin position="268"/>
        <end position="414"/>
    </location>
</feature>
<dbReference type="Proteomes" id="UP000324143">
    <property type="component" value="Unassembled WGS sequence"/>
</dbReference>
<organism evidence="9 10">
    <name type="scientific">Candidatus Mcinerneyibacterium aminivorans</name>
    <dbReference type="NCBI Taxonomy" id="2703815"/>
    <lineage>
        <taxon>Bacteria</taxon>
        <taxon>Candidatus Macinerneyibacteriota</taxon>
        <taxon>Candidatus Mcinerneyibacteria</taxon>
        <taxon>Candidatus Mcinerneyibacteriales</taxon>
        <taxon>Candidatus Mcinerneyibacteriaceae</taxon>
        <taxon>Candidatus Mcinerneyibacterium</taxon>
    </lineage>
</organism>
<protein>
    <recommendedName>
        <fullName evidence="6">3-deoxy-D-manno-octulosonic acid transferase</fullName>
        <shortName evidence="6">Kdo transferase</shortName>
        <ecNumber evidence="6">2.4.99.12</ecNumber>
    </recommendedName>
    <alternativeName>
        <fullName evidence="6">Lipid IV(A) 3-deoxy-D-manno-octulosonic acid transferase</fullName>
    </alternativeName>
</protein>
<evidence type="ECO:0000259" key="7">
    <source>
        <dbReference type="Pfam" id="PF00534"/>
    </source>
</evidence>
<proteinExistence type="inferred from homology"/>
<sequence length="435" mass="51064">MLKEKQRNIGIKPDMFSLFFIIYNVLILIVIFILFPYFFIRAYITGKDKHGLYQRIGFIPKKILKNKNVLWFHCVSAGEAKVAVPVIERLLDDHKITISVGTETGYRMIKEHFQDEVDLFYMPVDFIIPLNRIFKILKPKALIIVETEIWPQLIRLAYLKDIPTILINGRMPPKDYKTYKRFGFLFKHIFSMYDELLVTSEKEKQHFMNCGAKKEKIEVFGNIKFDVYDPEGSDDKRIQKIKRFFKSGNKKKNIVVGSTHPNEEKIILKQLKKLKDEVSIILAPRHIDRIDEIVEVLKGLNLSYSKRSSGQLDWDKNVILWDTMGELDVLYKFADIVLVGGSWIDQGGHNIIEPAIWEKPIIVGPYMYNFQEIYDYFRSKDAIIEAQKDNIYEKVSLLLNNRKIRMEFSSNAKKCILENKGAVKKYKEVIKKYLE</sequence>
<evidence type="ECO:0000313" key="9">
    <source>
        <dbReference type="EMBL" id="TYB31880.1"/>
    </source>
</evidence>
<dbReference type="UniPathway" id="UPA00958"/>
<comment type="caution">
    <text evidence="9">The sequence shown here is derived from an EMBL/GenBank/DDBJ whole genome shotgun (WGS) entry which is preliminary data.</text>
</comment>
<keyword evidence="3 6" id="KW-0808">Transferase</keyword>
<dbReference type="InterPro" id="IPR001296">
    <property type="entry name" value="Glyco_trans_1"/>
</dbReference>
<dbReference type="AlphaFoldDB" id="A0A5D0MK95"/>
<feature type="site" description="Transition state stabilizer" evidence="5">
    <location>
        <position position="224"/>
    </location>
</feature>
<dbReference type="PANTHER" id="PTHR42755:SF1">
    <property type="entry name" value="3-DEOXY-D-MANNO-OCTULOSONIC ACID TRANSFERASE, MITOCHONDRIAL-RELATED"/>
    <property type="match status" value="1"/>
</dbReference>
<comment type="catalytic activity">
    <reaction evidence="6">
        <text>lipid IVA (E. coli) + CMP-3-deoxy-beta-D-manno-octulosonate = alpha-Kdo-(2-&gt;6)-lipid IVA (E. coli) + CMP + H(+)</text>
        <dbReference type="Rhea" id="RHEA:28066"/>
        <dbReference type="ChEBI" id="CHEBI:15378"/>
        <dbReference type="ChEBI" id="CHEBI:58603"/>
        <dbReference type="ChEBI" id="CHEBI:60364"/>
        <dbReference type="ChEBI" id="CHEBI:60377"/>
        <dbReference type="ChEBI" id="CHEBI:85987"/>
        <dbReference type="EC" id="2.4.99.12"/>
    </reaction>
</comment>
<keyword evidence="10" id="KW-1185">Reference proteome</keyword>
<keyword evidence="6" id="KW-0472">Membrane</keyword>
<dbReference type="InterPro" id="IPR039901">
    <property type="entry name" value="Kdotransferase"/>
</dbReference>
<keyword evidence="6" id="KW-1003">Cell membrane</keyword>
<dbReference type="SUPFAM" id="SSF53756">
    <property type="entry name" value="UDP-Glycosyltransferase/glycogen phosphorylase"/>
    <property type="match status" value="1"/>
</dbReference>
<dbReference type="GO" id="GO:0030313">
    <property type="term" value="C:cell envelope"/>
    <property type="evidence" value="ECO:0007669"/>
    <property type="project" value="UniProtKB-SubCell"/>
</dbReference>
<dbReference type="Gene3D" id="3.40.50.2000">
    <property type="entry name" value="Glycogen Phosphorylase B"/>
    <property type="match status" value="1"/>
</dbReference>
<dbReference type="GO" id="GO:0009245">
    <property type="term" value="P:lipid A biosynthetic process"/>
    <property type="evidence" value="ECO:0007669"/>
    <property type="project" value="TreeGrafter"/>
</dbReference>
<evidence type="ECO:0000256" key="5">
    <source>
        <dbReference type="PIRSR" id="PIRSR639901-2"/>
    </source>
</evidence>
<comment type="similarity">
    <text evidence="6">Belongs to the glycosyltransferase group 1 family.</text>
</comment>
<dbReference type="EC" id="2.4.99.12" evidence="6"/>
<dbReference type="EMBL" id="VSIX01000026">
    <property type="protein sequence ID" value="TYB31880.1"/>
    <property type="molecule type" value="Genomic_DNA"/>
</dbReference>
<dbReference type="InterPro" id="IPR007507">
    <property type="entry name" value="Glycos_transf_N"/>
</dbReference>
<comment type="pathway">
    <text evidence="6">Bacterial outer membrane biogenesis; LPS core biosynthesis.</text>
</comment>
<gene>
    <name evidence="9" type="ORF">FXF47_02080</name>
</gene>
<evidence type="ECO:0000256" key="2">
    <source>
        <dbReference type="ARBA" id="ARBA00022519"/>
    </source>
</evidence>
<evidence type="ECO:0000256" key="4">
    <source>
        <dbReference type="PIRSR" id="PIRSR639901-1"/>
    </source>
</evidence>
<comment type="function">
    <text evidence="6">Involved in lipopolysaccharide (LPS) biosynthesis. Catalyzes the transfer of 3-deoxy-D-manno-octulosonate (Kdo) residue(s) from CMP-Kdo to lipid IV(A), the tetraacyldisaccharide-1,4'-bisphosphate precursor of lipid A.</text>
</comment>
<dbReference type="Pfam" id="PF00534">
    <property type="entry name" value="Glycos_transf_1"/>
    <property type="match status" value="1"/>
</dbReference>
<dbReference type="GO" id="GO:0009244">
    <property type="term" value="P:lipopolysaccharide core region biosynthetic process"/>
    <property type="evidence" value="ECO:0007669"/>
    <property type="project" value="UniProtKB-UniRule"/>
</dbReference>
<dbReference type="Pfam" id="PF04413">
    <property type="entry name" value="Glycos_transf_N"/>
    <property type="match status" value="1"/>
</dbReference>
<dbReference type="PANTHER" id="PTHR42755">
    <property type="entry name" value="3-DEOXY-MANNO-OCTULOSONATE CYTIDYLYLTRANSFERASE"/>
    <property type="match status" value="1"/>
</dbReference>
<evidence type="ECO:0000313" key="10">
    <source>
        <dbReference type="Proteomes" id="UP000324143"/>
    </source>
</evidence>
<keyword evidence="6" id="KW-1133">Transmembrane helix</keyword>
<comment type="subcellular location">
    <subcellularLocation>
        <location evidence="1">Cell envelope</location>
    </subcellularLocation>
    <subcellularLocation>
        <location evidence="6">Cell membrane</location>
    </subcellularLocation>
</comment>